<name>A0A0F9ER25_9ZZZZ</name>
<proteinExistence type="predicted"/>
<dbReference type="EMBL" id="LAZR01024026">
    <property type="protein sequence ID" value="KKL76499.1"/>
    <property type="molecule type" value="Genomic_DNA"/>
</dbReference>
<gene>
    <name evidence="1" type="ORF">LCGC14_2044270</name>
</gene>
<organism evidence="1">
    <name type="scientific">marine sediment metagenome</name>
    <dbReference type="NCBI Taxonomy" id="412755"/>
    <lineage>
        <taxon>unclassified sequences</taxon>
        <taxon>metagenomes</taxon>
        <taxon>ecological metagenomes</taxon>
    </lineage>
</organism>
<dbReference type="AlphaFoldDB" id="A0A0F9ER25"/>
<sequence length="294" mass="32308">MVEPVVESVVAAPAVEPVVSPVVAPVEPAIHFGSDGALNEGWRGTLEEELREDKSLLSFKTVGDLAKSFVNTKKMVGANVIAIPGDTSTEGEWQEYHKAGGRPETIEDYDLKTPEGFPEELASKIFPEDRVTKWKERFFKGGVSQKAATEFINEFAQDMLVDYKAMEQAEETAKAELVSGLSIEWGAAFEQKKHLGNMAIVEGTAGDDEFKARLTEKFGNDPDFIRFSANLGKKFAEGKPPGFAAIPTPNDYQDQIDTLMADPLYTKGTQPQRLKIAEKLVALRKLQKPEPATT</sequence>
<evidence type="ECO:0000313" key="1">
    <source>
        <dbReference type="EMBL" id="KKL76499.1"/>
    </source>
</evidence>
<comment type="caution">
    <text evidence="1">The sequence shown here is derived from an EMBL/GenBank/DDBJ whole genome shotgun (WGS) entry which is preliminary data.</text>
</comment>
<reference evidence="1" key="1">
    <citation type="journal article" date="2015" name="Nature">
        <title>Complex archaea that bridge the gap between prokaryotes and eukaryotes.</title>
        <authorList>
            <person name="Spang A."/>
            <person name="Saw J.H."/>
            <person name="Jorgensen S.L."/>
            <person name="Zaremba-Niedzwiedzka K."/>
            <person name="Martijn J."/>
            <person name="Lind A.E."/>
            <person name="van Eijk R."/>
            <person name="Schleper C."/>
            <person name="Guy L."/>
            <person name="Ettema T.J."/>
        </authorList>
    </citation>
    <scope>NUCLEOTIDE SEQUENCE</scope>
</reference>
<accession>A0A0F9ER25</accession>
<protein>
    <submittedName>
        <fullName evidence="1">Uncharacterized protein</fullName>
    </submittedName>
</protein>